<dbReference type="EMBL" id="JAEAOA010000200">
    <property type="protein sequence ID" value="KAK3595046.1"/>
    <property type="molecule type" value="Genomic_DNA"/>
</dbReference>
<organism evidence="1 2">
    <name type="scientific">Potamilus streckersoni</name>
    <dbReference type="NCBI Taxonomy" id="2493646"/>
    <lineage>
        <taxon>Eukaryota</taxon>
        <taxon>Metazoa</taxon>
        <taxon>Spiralia</taxon>
        <taxon>Lophotrochozoa</taxon>
        <taxon>Mollusca</taxon>
        <taxon>Bivalvia</taxon>
        <taxon>Autobranchia</taxon>
        <taxon>Heteroconchia</taxon>
        <taxon>Palaeoheterodonta</taxon>
        <taxon>Unionida</taxon>
        <taxon>Unionoidea</taxon>
        <taxon>Unionidae</taxon>
        <taxon>Ambleminae</taxon>
        <taxon>Lampsilini</taxon>
        <taxon>Potamilus</taxon>
    </lineage>
</organism>
<evidence type="ECO:0000313" key="1">
    <source>
        <dbReference type="EMBL" id="KAK3595046.1"/>
    </source>
</evidence>
<reference evidence="1" key="1">
    <citation type="journal article" date="2021" name="Genome Biol. Evol.">
        <title>A High-Quality Reference Genome for a Parasitic Bivalve with Doubly Uniparental Inheritance (Bivalvia: Unionida).</title>
        <authorList>
            <person name="Smith C.H."/>
        </authorList>
    </citation>
    <scope>NUCLEOTIDE SEQUENCE</scope>
    <source>
        <strain evidence="1">CHS0354</strain>
    </source>
</reference>
<feature type="non-terminal residue" evidence="1">
    <location>
        <position position="1"/>
    </location>
</feature>
<name>A0AAE0SNQ2_9BIVA</name>
<sequence>MIPLPRSVDALPTPSKLKSALSMDIAMRKKKTSKMLSKLINFMRSRETQRLLIFSSTGLLQDSASTHLSKVTVKR</sequence>
<reference evidence="1" key="2">
    <citation type="journal article" date="2021" name="Genome Biol. Evol.">
        <title>Developing a high-quality reference genome for a parasitic bivalve with doubly uniparental inheritance (Bivalvia: Unionida).</title>
        <authorList>
            <person name="Smith C.H."/>
        </authorList>
    </citation>
    <scope>NUCLEOTIDE SEQUENCE</scope>
    <source>
        <strain evidence="1">CHS0354</strain>
        <tissue evidence="1">Mantle</tissue>
    </source>
</reference>
<keyword evidence="2" id="KW-1185">Reference proteome</keyword>
<reference evidence="1" key="3">
    <citation type="submission" date="2023-05" db="EMBL/GenBank/DDBJ databases">
        <authorList>
            <person name="Smith C.H."/>
        </authorList>
    </citation>
    <scope>NUCLEOTIDE SEQUENCE</scope>
    <source>
        <strain evidence="1">CHS0354</strain>
        <tissue evidence="1">Mantle</tissue>
    </source>
</reference>
<accession>A0AAE0SNQ2</accession>
<dbReference type="Proteomes" id="UP001195483">
    <property type="component" value="Unassembled WGS sequence"/>
</dbReference>
<gene>
    <name evidence="1" type="ORF">CHS0354_002326</name>
</gene>
<proteinExistence type="predicted"/>
<comment type="caution">
    <text evidence="1">The sequence shown here is derived from an EMBL/GenBank/DDBJ whole genome shotgun (WGS) entry which is preliminary data.</text>
</comment>
<protein>
    <submittedName>
        <fullName evidence="1">Uncharacterized protein</fullName>
    </submittedName>
</protein>
<dbReference type="AlphaFoldDB" id="A0AAE0SNQ2"/>
<evidence type="ECO:0000313" key="2">
    <source>
        <dbReference type="Proteomes" id="UP001195483"/>
    </source>
</evidence>